<dbReference type="RefSeq" id="WP_073101180.1">
    <property type="nucleotide sequence ID" value="NZ_FQXE01000001.1"/>
</dbReference>
<keyword evidence="3" id="KW-1003">Cell membrane</keyword>
<dbReference type="CDD" id="cd03224">
    <property type="entry name" value="ABC_TM1139_LivF_branched"/>
    <property type="match status" value="1"/>
</dbReference>
<evidence type="ECO:0000313" key="9">
    <source>
        <dbReference type="Proteomes" id="UP000184226"/>
    </source>
</evidence>
<keyword evidence="2" id="KW-0813">Transport</keyword>
<evidence type="ECO:0000256" key="3">
    <source>
        <dbReference type="ARBA" id="ARBA00022475"/>
    </source>
</evidence>
<keyword evidence="4" id="KW-0547">Nucleotide-binding</keyword>
<dbReference type="InterPro" id="IPR017871">
    <property type="entry name" value="ABC_transporter-like_CS"/>
</dbReference>
<dbReference type="InterPro" id="IPR027417">
    <property type="entry name" value="P-loop_NTPase"/>
</dbReference>
<feature type="domain" description="ABC transporter" evidence="7">
    <location>
        <begin position="2"/>
        <end position="230"/>
    </location>
</feature>
<dbReference type="STRING" id="658167.SAMN04488135_101237"/>
<dbReference type="EMBL" id="FQXE01000001">
    <property type="protein sequence ID" value="SHG77265.1"/>
    <property type="molecule type" value="Genomic_DNA"/>
</dbReference>
<dbReference type="PANTHER" id="PTHR43820:SF4">
    <property type="entry name" value="HIGH-AFFINITY BRANCHED-CHAIN AMINO ACID TRANSPORT ATP-BINDING PROTEIN LIVF"/>
    <property type="match status" value="1"/>
</dbReference>
<evidence type="ECO:0000256" key="5">
    <source>
        <dbReference type="ARBA" id="ARBA00022840"/>
    </source>
</evidence>
<protein>
    <submittedName>
        <fullName evidence="8">Amino acid/amide ABC transporter ATP-binding protein 2, HAAT family</fullName>
    </submittedName>
</protein>
<dbReference type="GO" id="GO:0015658">
    <property type="term" value="F:branched-chain amino acid transmembrane transporter activity"/>
    <property type="evidence" value="ECO:0007669"/>
    <property type="project" value="TreeGrafter"/>
</dbReference>
<dbReference type="GO" id="GO:0016887">
    <property type="term" value="F:ATP hydrolysis activity"/>
    <property type="evidence" value="ECO:0007669"/>
    <property type="project" value="InterPro"/>
</dbReference>
<evidence type="ECO:0000259" key="7">
    <source>
        <dbReference type="PROSITE" id="PS50893"/>
    </source>
</evidence>
<dbReference type="InterPro" id="IPR003439">
    <property type="entry name" value="ABC_transporter-like_ATP-bd"/>
</dbReference>
<dbReference type="InterPro" id="IPR052156">
    <property type="entry name" value="BCAA_Transport_ATP-bd_LivF"/>
</dbReference>
<dbReference type="PANTHER" id="PTHR43820">
    <property type="entry name" value="HIGH-AFFINITY BRANCHED-CHAIN AMINO ACID TRANSPORT ATP-BINDING PROTEIN LIVF"/>
    <property type="match status" value="1"/>
</dbReference>
<keyword evidence="9" id="KW-1185">Reference proteome</keyword>
<evidence type="ECO:0000256" key="2">
    <source>
        <dbReference type="ARBA" id="ARBA00022448"/>
    </source>
</evidence>
<dbReference type="SMART" id="SM00382">
    <property type="entry name" value="AAA"/>
    <property type="match status" value="1"/>
</dbReference>
<accession>A0A1M5MJ74</accession>
<dbReference type="Pfam" id="PF00005">
    <property type="entry name" value="ABC_tran"/>
    <property type="match status" value="1"/>
</dbReference>
<dbReference type="InterPro" id="IPR003593">
    <property type="entry name" value="AAA+_ATPase"/>
</dbReference>
<reference evidence="8 9" key="1">
    <citation type="submission" date="2016-11" db="EMBL/GenBank/DDBJ databases">
        <authorList>
            <person name="Jaros S."/>
            <person name="Januszkiewicz K."/>
            <person name="Wedrychowicz H."/>
        </authorList>
    </citation>
    <scope>NUCLEOTIDE SEQUENCE [LARGE SCALE GENOMIC DNA]</scope>
    <source>
        <strain evidence="8 9">CGMCC 1.10190</strain>
    </source>
</reference>
<name>A0A1M5MJ74_9BURK</name>
<dbReference type="PROSITE" id="PS50893">
    <property type="entry name" value="ABC_TRANSPORTER_2"/>
    <property type="match status" value="1"/>
</dbReference>
<evidence type="ECO:0000256" key="4">
    <source>
        <dbReference type="ARBA" id="ARBA00022741"/>
    </source>
</evidence>
<keyword evidence="5 8" id="KW-0067">ATP-binding</keyword>
<keyword evidence="6" id="KW-0029">Amino-acid transport</keyword>
<dbReference type="GO" id="GO:0005524">
    <property type="term" value="F:ATP binding"/>
    <property type="evidence" value="ECO:0007669"/>
    <property type="project" value="UniProtKB-KW"/>
</dbReference>
<evidence type="ECO:0000256" key="6">
    <source>
        <dbReference type="ARBA" id="ARBA00022970"/>
    </source>
</evidence>
<dbReference type="SUPFAM" id="SSF52540">
    <property type="entry name" value="P-loop containing nucleoside triphosphate hydrolases"/>
    <property type="match status" value="1"/>
</dbReference>
<dbReference type="OrthoDB" id="9806726at2"/>
<dbReference type="GO" id="GO:0015807">
    <property type="term" value="P:L-amino acid transport"/>
    <property type="evidence" value="ECO:0007669"/>
    <property type="project" value="TreeGrafter"/>
</dbReference>
<gene>
    <name evidence="8" type="ORF">SAMN04488135_101237</name>
</gene>
<dbReference type="AlphaFoldDB" id="A0A1M5MJ74"/>
<organism evidence="8 9">
    <name type="scientific">Pollutimonas bauzanensis</name>
    <dbReference type="NCBI Taxonomy" id="658167"/>
    <lineage>
        <taxon>Bacteria</taxon>
        <taxon>Pseudomonadati</taxon>
        <taxon>Pseudomonadota</taxon>
        <taxon>Betaproteobacteria</taxon>
        <taxon>Burkholderiales</taxon>
        <taxon>Alcaligenaceae</taxon>
        <taxon>Pollutimonas</taxon>
    </lineage>
</organism>
<dbReference type="Gene3D" id="3.40.50.300">
    <property type="entry name" value="P-loop containing nucleotide triphosphate hydrolases"/>
    <property type="match status" value="1"/>
</dbReference>
<evidence type="ECO:0000313" key="8">
    <source>
        <dbReference type="EMBL" id="SHG77265.1"/>
    </source>
</evidence>
<dbReference type="Proteomes" id="UP000184226">
    <property type="component" value="Unassembled WGS sequence"/>
</dbReference>
<dbReference type="PROSITE" id="PS00211">
    <property type="entry name" value="ABC_TRANSPORTER_1"/>
    <property type="match status" value="1"/>
</dbReference>
<keyword evidence="3" id="KW-0472">Membrane</keyword>
<sequence>MLEVRNLVVRYGGITALNSVSITVPKTETVILVGANGAGKSSLINAIIGMVPISEGSIVLNGTDLGKILPYDRANQGIGYSPEGRRVFPTMTVRDNVLAGASRLGRAGQSAIYEKLADLFPMLEERANHYAGFLSGGQQQMVAIARAMSASPRLLLLDEPFLGLAPVWIEQISKAIRAFRAEGVTVLMTEQMAVPALKVATSGYVMRTGHILRQGTVDELRSTALEEEYL</sequence>
<comment type="similarity">
    <text evidence="1">Belongs to the ABC transporter superfamily.</text>
</comment>
<proteinExistence type="inferred from homology"/>
<evidence type="ECO:0000256" key="1">
    <source>
        <dbReference type="ARBA" id="ARBA00005417"/>
    </source>
</evidence>